<organism evidence="2 3">
    <name type="scientific">Thermothielavioides terrestris</name>
    <dbReference type="NCBI Taxonomy" id="2587410"/>
    <lineage>
        <taxon>Eukaryota</taxon>
        <taxon>Fungi</taxon>
        <taxon>Dikarya</taxon>
        <taxon>Ascomycota</taxon>
        <taxon>Pezizomycotina</taxon>
        <taxon>Sordariomycetes</taxon>
        <taxon>Sordariomycetidae</taxon>
        <taxon>Sordariales</taxon>
        <taxon>Chaetomiaceae</taxon>
        <taxon>Thermothielavioides</taxon>
    </lineage>
</organism>
<name>A0A3S4AYQ8_9PEZI</name>
<evidence type="ECO:0000313" key="3">
    <source>
        <dbReference type="Proteomes" id="UP000289323"/>
    </source>
</evidence>
<dbReference type="AlphaFoldDB" id="A0A3S4AYQ8"/>
<feature type="region of interest" description="Disordered" evidence="1">
    <location>
        <begin position="47"/>
        <end position="95"/>
    </location>
</feature>
<gene>
    <name evidence="2" type="ORF">TT172_LOCUS8949</name>
</gene>
<proteinExistence type="predicted"/>
<dbReference type="EMBL" id="OUUZ01000018">
    <property type="protein sequence ID" value="SPQ26530.1"/>
    <property type="molecule type" value="Genomic_DNA"/>
</dbReference>
<accession>A0A3S4AYQ8</accession>
<feature type="compositionally biased region" description="Polar residues" evidence="1">
    <location>
        <begin position="50"/>
        <end position="60"/>
    </location>
</feature>
<dbReference type="Proteomes" id="UP000289323">
    <property type="component" value="Unassembled WGS sequence"/>
</dbReference>
<protein>
    <submittedName>
        <fullName evidence="2">48a2c1cd-0a40-40fd-83a8-7c01a2d9c4f4</fullName>
    </submittedName>
</protein>
<evidence type="ECO:0000256" key="1">
    <source>
        <dbReference type="SAM" id="MobiDB-lite"/>
    </source>
</evidence>
<sequence length="139" mass="15158">MKPVPRHMAAAMRRATTLKSTHLYPLIPSIMQSPFPHLFSTTTTITNSTPAAQSQPSINSRGKRLDDATHNLKQPPAAAAKAVASGRDETSKTQAQLDEELRQKLEGISGEGGAAGVEYEDGRPVAMKRAVRENMFRYI</sequence>
<reference evidence="2 3" key="1">
    <citation type="submission" date="2018-04" db="EMBL/GenBank/DDBJ databases">
        <authorList>
            <person name="Huttner S."/>
            <person name="Dainat J."/>
        </authorList>
    </citation>
    <scope>NUCLEOTIDE SEQUENCE [LARGE SCALE GENOMIC DNA]</scope>
</reference>
<evidence type="ECO:0000313" key="2">
    <source>
        <dbReference type="EMBL" id="SPQ26530.1"/>
    </source>
</evidence>